<dbReference type="GO" id="GO:0000155">
    <property type="term" value="F:phosphorelay sensor kinase activity"/>
    <property type="evidence" value="ECO:0007669"/>
    <property type="project" value="InterPro"/>
</dbReference>
<keyword evidence="9" id="KW-1185">Reference proteome</keyword>
<accession>A0A158APD6</accession>
<dbReference type="Pfam" id="PF02518">
    <property type="entry name" value="HATPase_c"/>
    <property type="match status" value="1"/>
</dbReference>
<dbReference type="InterPro" id="IPR013655">
    <property type="entry name" value="PAS_fold_3"/>
</dbReference>
<feature type="modified residue" description="4-aspartylphosphate" evidence="4">
    <location>
        <position position="616"/>
    </location>
</feature>
<evidence type="ECO:0000259" key="6">
    <source>
        <dbReference type="PROSITE" id="PS50110"/>
    </source>
</evidence>
<dbReference type="SMART" id="SM00388">
    <property type="entry name" value="HisKA"/>
    <property type="match status" value="1"/>
</dbReference>
<dbReference type="CDD" id="cd00130">
    <property type="entry name" value="PAS"/>
    <property type="match status" value="1"/>
</dbReference>
<dbReference type="SUPFAM" id="SSF55874">
    <property type="entry name" value="ATPase domain of HSP90 chaperone/DNA topoisomerase II/histidine kinase"/>
    <property type="match status" value="1"/>
</dbReference>
<dbReference type="InterPro" id="IPR036890">
    <property type="entry name" value="HATPase_C_sf"/>
</dbReference>
<dbReference type="Gene3D" id="3.30.450.20">
    <property type="entry name" value="PAS domain"/>
    <property type="match status" value="1"/>
</dbReference>
<dbReference type="STRING" id="1777143.AWB82_02739"/>
<feature type="domain" description="PAC" evidence="7">
    <location>
        <begin position="220"/>
        <end position="274"/>
    </location>
</feature>
<dbReference type="SMART" id="SM00448">
    <property type="entry name" value="REC"/>
    <property type="match status" value="1"/>
</dbReference>
<dbReference type="InterPro" id="IPR000700">
    <property type="entry name" value="PAS-assoc_C"/>
</dbReference>
<feature type="domain" description="Response regulatory" evidence="6">
    <location>
        <begin position="566"/>
        <end position="677"/>
    </location>
</feature>
<dbReference type="InterPro" id="IPR003594">
    <property type="entry name" value="HATPase_dom"/>
</dbReference>
<evidence type="ECO:0000259" key="5">
    <source>
        <dbReference type="PROSITE" id="PS50109"/>
    </source>
</evidence>
<dbReference type="Gene3D" id="3.30.565.10">
    <property type="entry name" value="Histidine kinase-like ATPase, C-terminal domain"/>
    <property type="match status" value="1"/>
</dbReference>
<dbReference type="EMBL" id="FCOJ02000016">
    <property type="protein sequence ID" value="SAK59851.1"/>
    <property type="molecule type" value="Genomic_DNA"/>
</dbReference>
<dbReference type="Gene3D" id="1.10.287.130">
    <property type="match status" value="1"/>
</dbReference>
<dbReference type="InterPro" id="IPR011006">
    <property type="entry name" value="CheY-like_superfamily"/>
</dbReference>
<dbReference type="AlphaFoldDB" id="A0A158APD6"/>
<dbReference type="InterPro" id="IPR035965">
    <property type="entry name" value="PAS-like_dom_sf"/>
</dbReference>
<dbReference type="EC" id="2.7.13.3" evidence="2"/>
<comment type="caution">
    <text evidence="8">The sequence shown here is derived from an EMBL/GenBank/DDBJ whole genome shotgun (WGS) entry which is preliminary data.</text>
</comment>
<keyword evidence="8" id="KW-0808">Transferase</keyword>
<evidence type="ECO:0000256" key="4">
    <source>
        <dbReference type="PROSITE-ProRule" id="PRU00169"/>
    </source>
</evidence>
<dbReference type="InterPro" id="IPR000014">
    <property type="entry name" value="PAS"/>
</dbReference>
<dbReference type="Pfam" id="PF08447">
    <property type="entry name" value="PAS_3"/>
    <property type="match status" value="1"/>
</dbReference>
<proteinExistence type="predicted"/>
<dbReference type="PROSITE" id="PS50109">
    <property type="entry name" value="HIS_KIN"/>
    <property type="match status" value="1"/>
</dbReference>
<evidence type="ECO:0000256" key="1">
    <source>
        <dbReference type="ARBA" id="ARBA00000085"/>
    </source>
</evidence>
<dbReference type="Gene3D" id="3.40.50.2300">
    <property type="match status" value="1"/>
</dbReference>
<dbReference type="SUPFAM" id="SSF47384">
    <property type="entry name" value="Homodimeric domain of signal transducing histidine kinase"/>
    <property type="match status" value="1"/>
</dbReference>
<evidence type="ECO:0000256" key="3">
    <source>
        <dbReference type="ARBA" id="ARBA00022553"/>
    </source>
</evidence>
<gene>
    <name evidence="8" type="ORF">AWB82_02739</name>
</gene>
<keyword evidence="3 4" id="KW-0597">Phosphoprotein</keyword>
<dbReference type="SMART" id="SM00387">
    <property type="entry name" value="HATPase_c"/>
    <property type="match status" value="1"/>
</dbReference>
<dbReference type="PANTHER" id="PTHR43065">
    <property type="entry name" value="SENSOR HISTIDINE KINASE"/>
    <property type="match status" value="1"/>
</dbReference>
<evidence type="ECO:0000313" key="8">
    <source>
        <dbReference type="EMBL" id="SAK59851.1"/>
    </source>
</evidence>
<keyword evidence="8" id="KW-0418">Kinase</keyword>
<organism evidence="8 9">
    <name type="scientific">Caballeronia glebae</name>
    <dbReference type="NCBI Taxonomy" id="1777143"/>
    <lineage>
        <taxon>Bacteria</taxon>
        <taxon>Pseudomonadati</taxon>
        <taxon>Pseudomonadota</taxon>
        <taxon>Betaproteobacteria</taxon>
        <taxon>Burkholderiales</taxon>
        <taxon>Burkholderiaceae</taxon>
        <taxon>Caballeronia</taxon>
    </lineage>
</organism>
<evidence type="ECO:0000259" key="7">
    <source>
        <dbReference type="PROSITE" id="PS50113"/>
    </source>
</evidence>
<dbReference type="SUPFAM" id="SSF55785">
    <property type="entry name" value="PYP-like sensor domain (PAS domain)"/>
    <property type="match status" value="1"/>
</dbReference>
<dbReference type="Pfam" id="PF00072">
    <property type="entry name" value="Response_reg"/>
    <property type="match status" value="1"/>
</dbReference>
<dbReference type="PROSITE" id="PS50110">
    <property type="entry name" value="RESPONSE_REGULATORY"/>
    <property type="match status" value="1"/>
</dbReference>
<dbReference type="SUPFAM" id="SSF52172">
    <property type="entry name" value="CheY-like"/>
    <property type="match status" value="1"/>
</dbReference>
<name>A0A158APD6_9BURK</name>
<dbReference type="CDD" id="cd00082">
    <property type="entry name" value="HisKA"/>
    <property type="match status" value="1"/>
</dbReference>
<dbReference type="InterPro" id="IPR003661">
    <property type="entry name" value="HisK_dim/P_dom"/>
</dbReference>
<reference evidence="8" key="1">
    <citation type="submission" date="2016-01" db="EMBL/GenBank/DDBJ databases">
        <authorList>
            <person name="Peeters C."/>
        </authorList>
    </citation>
    <scope>NUCLEOTIDE SEQUENCE [LARGE SCALE GENOMIC DNA]</scope>
    <source>
        <strain evidence="8">LMG 29325</strain>
    </source>
</reference>
<dbReference type="InterPro" id="IPR004358">
    <property type="entry name" value="Sig_transdc_His_kin-like_C"/>
</dbReference>
<dbReference type="PRINTS" id="PR00344">
    <property type="entry name" value="BCTRLSENSOR"/>
</dbReference>
<dbReference type="InterPro" id="IPR001789">
    <property type="entry name" value="Sig_transdc_resp-reg_receiver"/>
</dbReference>
<feature type="domain" description="Histidine kinase" evidence="5">
    <location>
        <begin position="326"/>
        <end position="544"/>
    </location>
</feature>
<comment type="catalytic activity">
    <reaction evidence="1">
        <text>ATP + protein L-histidine = ADP + protein N-phospho-L-histidine.</text>
        <dbReference type="EC" id="2.7.13.3"/>
    </reaction>
</comment>
<dbReference type="InterPro" id="IPR036097">
    <property type="entry name" value="HisK_dim/P_sf"/>
</dbReference>
<dbReference type="OrthoDB" id="5389366at2"/>
<dbReference type="PROSITE" id="PS50113">
    <property type="entry name" value="PAC"/>
    <property type="match status" value="1"/>
</dbReference>
<dbReference type="PANTHER" id="PTHR43065:SF42">
    <property type="entry name" value="TWO-COMPONENT SENSOR PPRA"/>
    <property type="match status" value="1"/>
</dbReference>
<sequence>MGEPCHALVVAPFGRDAGILGALLDEMGITSRSCPDIACLESELSDDICFCVVTEESLQQTTNSIMLSWVAGQQSWSDLPFIVLTGREGHVDRVDVASTLSGMLGNVTFLERPFHPTTFVSVARSARKARLRQYEARARIEEAREAEQRLRTALLAGQLGTWELDLDAWTLQASVTCKAAFGRAAEDTFAYGDLVASILPADNAAMQAALLATAEKGGDWTGQYRTVWPEGSVHWVEIHARKVIVSHATEVGHRLVGVSRDITGAKTAQETLQRLNSNLEARVAERTAALESAHQKIVEEMVQRERAEDLLRQSQKMELIGQLTGGVAHDFNNLLMAILSNLDLLRKSVEGDARATRLIDGALQGATRGVSLTQRLLAFARRQDLTVEPVNVAKLVHGMTALIERSTTPRIKLSLNLPADLPRALVDANQLELALLNLVVNARDAMPEGGKLDISAEAAAIADSPDLRGGAYICVRVTDSGTGMDASTLAKATEPFFSTKEVGKGTGLGLSMVHGLARQLKGALRLHSELQKGTRAELWLPVTDQLERASTAPTEHFVPGQAANLTILVVDDDPLVGGSTAALLEDLGHSVIEAESGDRALQILRSGRAVDLIITDYSMPGMTGIELVAAARAIFPRLPVLLATGYAELPTDAQPGVRKLRKPYQRSQLIAEIAKAVVPSNMQRSDLR</sequence>
<dbReference type="InterPro" id="IPR005467">
    <property type="entry name" value="His_kinase_dom"/>
</dbReference>
<dbReference type="RefSeq" id="WP_086967825.1">
    <property type="nucleotide sequence ID" value="NZ_FCOJ02000016.1"/>
</dbReference>
<dbReference type="Pfam" id="PF00512">
    <property type="entry name" value="HisKA"/>
    <property type="match status" value="1"/>
</dbReference>
<protein>
    <recommendedName>
        <fullName evidence="2">histidine kinase</fullName>
        <ecNumber evidence="2">2.7.13.3</ecNumber>
    </recommendedName>
</protein>
<evidence type="ECO:0000256" key="2">
    <source>
        <dbReference type="ARBA" id="ARBA00012438"/>
    </source>
</evidence>
<evidence type="ECO:0000313" key="9">
    <source>
        <dbReference type="Proteomes" id="UP000054596"/>
    </source>
</evidence>
<dbReference type="Proteomes" id="UP000054596">
    <property type="component" value="Unassembled WGS sequence"/>
</dbReference>